<evidence type="ECO:0000313" key="1">
    <source>
        <dbReference type="EMBL" id="GHA36464.1"/>
    </source>
</evidence>
<sequence>MWWGNIVMGSAMRAATMPGHGGCFKDPEVVETSAVRNAQLGAIRRCLVRPAVRHRTRGQLLLQYGEQLGTEQRR</sequence>
<organism evidence="1 2">
    <name type="scientific">Streptomyces canarius</name>
    <dbReference type="NCBI Taxonomy" id="285453"/>
    <lineage>
        <taxon>Bacteria</taxon>
        <taxon>Bacillati</taxon>
        <taxon>Actinomycetota</taxon>
        <taxon>Actinomycetes</taxon>
        <taxon>Kitasatosporales</taxon>
        <taxon>Streptomycetaceae</taxon>
        <taxon>Streptomyces</taxon>
    </lineage>
</organism>
<reference evidence="2" key="1">
    <citation type="journal article" date="2019" name="Int. J. Syst. Evol. Microbiol.">
        <title>The Global Catalogue of Microorganisms (GCM) 10K type strain sequencing project: providing services to taxonomists for standard genome sequencing and annotation.</title>
        <authorList>
            <consortium name="The Broad Institute Genomics Platform"/>
            <consortium name="The Broad Institute Genome Sequencing Center for Infectious Disease"/>
            <person name="Wu L."/>
            <person name="Ma J."/>
        </authorList>
    </citation>
    <scope>NUCLEOTIDE SEQUENCE [LARGE SCALE GENOMIC DNA]</scope>
    <source>
        <strain evidence="2">JCM 4733</strain>
    </source>
</reference>
<name>A0ABQ3CS57_9ACTN</name>
<protein>
    <submittedName>
        <fullName evidence="1">Uncharacterized protein</fullName>
    </submittedName>
</protein>
<gene>
    <name evidence="1" type="ORF">GCM10010345_46310</name>
</gene>
<evidence type="ECO:0000313" key="2">
    <source>
        <dbReference type="Proteomes" id="UP000653644"/>
    </source>
</evidence>
<proteinExistence type="predicted"/>
<dbReference type="Proteomes" id="UP000653644">
    <property type="component" value="Unassembled WGS sequence"/>
</dbReference>
<accession>A0ABQ3CS57</accession>
<keyword evidence="2" id="KW-1185">Reference proteome</keyword>
<dbReference type="EMBL" id="BMVN01000016">
    <property type="protein sequence ID" value="GHA36464.1"/>
    <property type="molecule type" value="Genomic_DNA"/>
</dbReference>
<comment type="caution">
    <text evidence="1">The sequence shown here is derived from an EMBL/GenBank/DDBJ whole genome shotgun (WGS) entry which is preliminary data.</text>
</comment>